<dbReference type="Proteomes" id="UP000237839">
    <property type="component" value="Unassembled WGS sequence"/>
</dbReference>
<organism evidence="1 2">
    <name type="scientific">Solimicrobium silvestre</name>
    <dbReference type="NCBI Taxonomy" id="2099400"/>
    <lineage>
        <taxon>Bacteria</taxon>
        <taxon>Pseudomonadati</taxon>
        <taxon>Pseudomonadota</taxon>
        <taxon>Betaproteobacteria</taxon>
        <taxon>Burkholderiales</taxon>
        <taxon>Oxalobacteraceae</taxon>
        <taxon>Solimicrobium</taxon>
    </lineage>
</organism>
<dbReference type="InterPro" id="IPR004622">
    <property type="entry name" value="DNA_pol_HolB"/>
</dbReference>
<accession>A0A2S9GUD3</accession>
<dbReference type="NCBIfam" id="TIGR00678">
    <property type="entry name" value="holB"/>
    <property type="match status" value="1"/>
</dbReference>
<dbReference type="Gene3D" id="3.40.50.300">
    <property type="entry name" value="P-loop containing nucleotide triphosphate hydrolases"/>
    <property type="match status" value="1"/>
</dbReference>
<sequence>MSRSLYPWQHQAWAQLQQMQGRWPHAILLHGPEGIGKTQFAEWLAQSLLCESPEPDGQACGTCISCGWFGQYSHPDFRRLRPEILEDAVESDGEDTAKTSKATKAPSKEIVINQVRSLSDFMTLSTHRQGRRVIVIYPADAMNVAAANALLKSLEEPGPNTVFILVTCNVDSLLPTMVSRCRQFALTLPSSEQAMSWLLQQEIKHPDQFLAEQGGAPLAAYAASQSESHEQQHEFLLQLQRPDLDGALKIADKLQKTSIPLLLSWMQRWLYDVFSYKLTGKIRYYPRYYKEIDVLALSITIPALLTLLYSNMQRRAVAEHPLSAKLLIEEMLLDYIALCKKRS</sequence>
<reference evidence="1 2" key="1">
    <citation type="submission" date="2018-02" db="EMBL/GenBank/DDBJ databases">
        <title>Solimicrobium silvestre gen. nov., sp. nov., isolated from alpine forest soil.</title>
        <authorList>
            <person name="Margesin R."/>
            <person name="Albuquerque L."/>
            <person name="Zhang D.-C."/>
            <person name="Froufe H.J.C."/>
            <person name="Severino R."/>
            <person name="Roxo I."/>
            <person name="Egas C."/>
            <person name="Da Costa M.S."/>
        </authorList>
    </citation>
    <scope>NUCLEOTIDE SEQUENCE [LARGE SCALE GENOMIC DNA]</scope>
    <source>
        <strain evidence="1 2">S20-91</strain>
    </source>
</reference>
<dbReference type="PANTHER" id="PTHR11669:SF8">
    <property type="entry name" value="DNA POLYMERASE III SUBUNIT DELTA"/>
    <property type="match status" value="1"/>
</dbReference>
<comment type="caution">
    <text evidence="1">The sequence shown here is derived from an EMBL/GenBank/DDBJ whole genome shotgun (WGS) entry which is preliminary data.</text>
</comment>
<dbReference type="GO" id="GO:0003887">
    <property type="term" value="F:DNA-directed DNA polymerase activity"/>
    <property type="evidence" value="ECO:0007669"/>
    <property type="project" value="InterPro"/>
</dbReference>
<keyword evidence="2" id="KW-1185">Reference proteome</keyword>
<evidence type="ECO:0000313" key="1">
    <source>
        <dbReference type="EMBL" id="PRC91311.1"/>
    </source>
</evidence>
<name>A0A2S9GUD3_9BURK</name>
<proteinExistence type="predicted"/>
<dbReference type="InterPro" id="IPR050238">
    <property type="entry name" value="DNA_Rep/Repair_Clamp_Loader"/>
</dbReference>
<dbReference type="Pfam" id="PF13177">
    <property type="entry name" value="DNA_pol3_delta2"/>
    <property type="match status" value="1"/>
</dbReference>
<dbReference type="AlphaFoldDB" id="A0A2S9GUD3"/>
<dbReference type="GO" id="GO:0008408">
    <property type="term" value="F:3'-5' exonuclease activity"/>
    <property type="evidence" value="ECO:0007669"/>
    <property type="project" value="InterPro"/>
</dbReference>
<dbReference type="OrthoDB" id="9811073at2"/>
<dbReference type="EMBL" id="PUGF01000025">
    <property type="protein sequence ID" value="PRC91311.1"/>
    <property type="molecule type" value="Genomic_DNA"/>
</dbReference>
<protein>
    <submittedName>
        <fullName evidence="1">HolB: DNA polymerase III, delta' subunit</fullName>
    </submittedName>
</protein>
<dbReference type="RefSeq" id="WP_105533721.1">
    <property type="nucleotide sequence ID" value="NZ_PUGF01000025.1"/>
</dbReference>
<dbReference type="InterPro" id="IPR027417">
    <property type="entry name" value="P-loop_NTPase"/>
</dbReference>
<dbReference type="GO" id="GO:0009360">
    <property type="term" value="C:DNA polymerase III complex"/>
    <property type="evidence" value="ECO:0007669"/>
    <property type="project" value="TreeGrafter"/>
</dbReference>
<gene>
    <name evidence="1" type="ORF">S2091_3982</name>
</gene>
<dbReference type="GO" id="GO:0006261">
    <property type="term" value="P:DNA-templated DNA replication"/>
    <property type="evidence" value="ECO:0007669"/>
    <property type="project" value="TreeGrafter"/>
</dbReference>
<dbReference type="SUPFAM" id="SSF52540">
    <property type="entry name" value="P-loop containing nucleoside triphosphate hydrolases"/>
    <property type="match status" value="1"/>
</dbReference>
<dbReference type="PANTHER" id="PTHR11669">
    <property type="entry name" value="REPLICATION FACTOR C / DNA POLYMERASE III GAMMA-TAU SUBUNIT"/>
    <property type="match status" value="1"/>
</dbReference>
<evidence type="ECO:0000313" key="2">
    <source>
        <dbReference type="Proteomes" id="UP000237839"/>
    </source>
</evidence>